<evidence type="ECO:0000313" key="3">
    <source>
        <dbReference type="Proteomes" id="UP001162060"/>
    </source>
</evidence>
<gene>
    <name evidence="2" type="ORF">PM001_LOCUS8312</name>
</gene>
<feature type="region of interest" description="Disordered" evidence="1">
    <location>
        <begin position="1"/>
        <end position="45"/>
    </location>
</feature>
<evidence type="ECO:0000256" key="1">
    <source>
        <dbReference type="SAM" id="MobiDB-lite"/>
    </source>
</evidence>
<dbReference type="AlphaFoldDB" id="A0AAV1TNL4"/>
<proteinExistence type="predicted"/>
<evidence type="ECO:0000313" key="2">
    <source>
        <dbReference type="EMBL" id="CAK7923162.1"/>
    </source>
</evidence>
<dbReference type="Proteomes" id="UP001162060">
    <property type="component" value="Unassembled WGS sequence"/>
</dbReference>
<protein>
    <submittedName>
        <fullName evidence="2">Uncharacterized protein</fullName>
    </submittedName>
</protein>
<reference evidence="2" key="1">
    <citation type="submission" date="2024-01" db="EMBL/GenBank/DDBJ databases">
        <authorList>
            <person name="Webb A."/>
        </authorList>
    </citation>
    <scope>NUCLEOTIDE SEQUENCE</scope>
    <source>
        <strain evidence="2">Pm1</strain>
    </source>
</reference>
<dbReference type="EMBL" id="CAKLBY020000067">
    <property type="protein sequence ID" value="CAK7923162.1"/>
    <property type="molecule type" value="Genomic_DNA"/>
</dbReference>
<feature type="compositionally biased region" description="Polar residues" evidence="1">
    <location>
        <begin position="33"/>
        <end position="45"/>
    </location>
</feature>
<feature type="compositionally biased region" description="Polar residues" evidence="1">
    <location>
        <begin position="1"/>
        <end position="21"/>
    </location>
</feature>
<organism evidence="2 3">
    <name type="scientific">Peronospora matthiolae</name>
    <dbReference type="NCBI Taxonomy" id="2874970"/>
    <lineage>
        <taxon>Eukaryota</taxon>
        <taxon>Sar</taxon>
        <taxon>Stramenopiles</taxon>
        <taxon>Oomycota</taxon>
        <taxon>Peronosporomycetes</taxon>
        <taxon>Peronosporales</taxon>
        <taxon>Peronosporaceae</taxon>
        <taxon>Peronospora</taxon>
    </lineage>
</organism>
<comment type="caution">
    <text evidence="2">The sequence shown here is derived from an EMBL/GenBank/DDBJ whole genome shotgun (WGS) entry which is preliminary data.</text>
</comment>
<accession>A0AAV1TNL4</accession>
<name>A0AAV1TNL4_9STRA</name>
<sequence length="45" mass="4981">MVSSEQTGTPSIAGSIQSLPAQLQREELPHPFHTSQPYQMRNSGR</sequence>